<dbReference type="HOGENOM" id="CLU_2943339_0_0_1"/>
<dbReference type="AlphaFoldDB" id="A0A0C9Z1S0"/>
<accession>A0A0C9Z1S0</accession>
<keyword evidence="2" id="KW-1185">Reference proteome</keyword>
<name>A0A0C9Z1S0_9AGAM</name>
<dbReference type="Proteomes" id="UP000054485">
    <property type="component" value="Unassembled WGS sequence"/>
</dbReference>
<dbReference type="InParanoid" id="A0A0C9Z1S0"/>
<dbReference type="EMBL" id="KN836994">
    <property type="protein sequence ID" value="KIK31440.1"/>
    <property type="molecule type" value="Genomic_DNA"/>
</dbReference>
<reference evidence="2" key="2">
    <citation type="submission" date="2015-01" db="EMBL/GenBank/DDBJ databases">
        <title>Evolutionary Origins and Diversification of the Mycorrhizal Mutualists.</title>
        <authorList>
            <consortium name="DOE Joint Genome Institute"/>
            <consortium name="Mycorrhizal Genomics Consortium"/>
            <person name="Kohler A."/>
            <person name="Kuo A."/>
            <person name="Nagy L.G."/>
            <person name="Floudas D."/>
            <person name="Copeland A."/>
            <person name="Barry K.W."/>
            <person name="Cichocki N."/>
            <person name="Veneault-Fourrey C."/>
            <person name="LaButti K."/>
            <person name="Lindquist E.A."/>
            <person name="Lipzen A."/>
            <person name="Lundell T."/>
            <person name="Morin E."/>
            <person name="Murat C."/>
            <person name="Riley R."/>
            <person name="Ohm R."/>
            <person name="Sun H."/>
            <person name="Tunlid A."/>
            <person name="Henrissat B."/>
            <person name="Grigoriev I.V."/>
            <person name="Hibbett D.S."/>
            <person name="Martin F."/>
        </authorList>
    </citation>
    <scope>NUCLEOTIDE SEQUENCE [LARGE SCALE GENOMIC DNA]</scope>
    <source>
        <strain evidence="2">UH-Slu-Lm8-n1</strain>
    </source>
</reference>
<organism evidence="1 2">
    <name type="scientific">Suillus luteus UH-Slu-Lm8-n1</name>
    <dbReference type="NCBI Taxonomy" id="930992"/>
    <lineage>
        <taxon>Eukaryota</taxon>
        <taxon>Fungi</taxon>
        <taxon>Dikarya</taxon>
        <taxon>Basidiomycota</taxon>
        <taxon>Agaricomycotina</taxon>
        <taxon>Agaricomycetes</taxon>
        <taxon>Agaricomycetidae</taxon>
        <taxon>Boletales</taxon>
        <taxon>Suillineae</taxon>
        <taxon>Suillaceae</taxon>
        <taxon>Suillus</taxon>
    </lineage>
</organism>
<protein>
    <submittedName>
        <fullName evidence="1">Uncharacterized protein</fullName>
    </submittedName>
</protein>
<evidence type="ECO:0000313" key="1">
    <source>
        <dbReference type="EMBL" id="KIK31440.1"/>
    </source>
</evidence>
<evidence type="ECO:0000313" key="2">
    <source>
        <dbReference type="Proteomes" id="UP000054485"/>
    </source>
</evidence>
<dbReference type="OrthoDB" id="2658245at2759"/>
<reference evidence="1 2" key="1">
    <citation type="submission" date="2014-04" db="EMBL/GenBank/DDBJ databases">
        <authorList>
            <consortium name="DOE Joint Genome Institute"/>
            <person name="Kuo A."/>
            <person name="Ruytinx J."/>
            <person name="Rineau F."/>
            <person name="Colpaert J."/>
            <person name="Kohler A."/>
            <person name="Nagy L.G."/>
            <person name="Floudas D."/>
            <person name="Copeland A."/>
            <person name="Barry K.W."/>
            <person name="Cichocki N."/>
            <person name="Veneault-Fourrey C."/>
            <person name="LaButti K."/>
            <person name="Lindquist E.A."/>
            <person name="Lipzen A."/>
            <person name="Lundell T."/>
            <person name="Morin E."/>
            <person name="Murat C."/>
            <person name="Sun H."/>
            <person name="Tunlid A."/>
            <person name="Henrissat B."/>
            <person name="Grigoriev I.V."/>
            <person name="Hibbett D.S."/>
            <person name="Martin F."/>
            <person name="Nordberg H.P."/>
            <person name="Cantor M.N."/>
            <person name="Hua S.X."/>
        </authorList>
    </citation>
    <scope>NUCLEOTIDE SEQUENCE [LARGE SCALE GENOMIC DNA]</scope>
    <source>
        <strain evidence="1 2">UH-Slu-Lm8-n1</strain>
    </source>
</reference>
<proteinExistence type="predicted"/>
<sequence>MTSFLDASTPVCPLYISGVIVDFSNLKKNVESVDVRISLTSPTPIKSGAGKVLRQTFSPPM</sequence>
<gene>
    <name evidence="1" type="ORF">CY34DRAFT_19921</name>
</gene>